<dbReference type="Proteomes" id="UP000220257">
    <property type="component" value="Genome"/>
</dbReference>
<evidence type="ECO:0000313" key="1">
    <source>
        <dbReference type="EMBL" id="AON97541.1"/>
    </source>
</evidence>
<organism evidence="1 2">
    <name type="scientific">Synechococcus phage S-RIM2</name>
    <dbReference type="NCBI Taxonomy" id="687800"/>
    <lineage>
        <taxon>Viruses</taxon>
        <taxon>Duplodnaviria</taxon>
        <taxon>Heunggongvirae</taxon>
        <taxon>Uroviricota</taxon>
        <taxon>Caudoviricetes</taxon>
        <taxon>Pantevenvirales</taxon>
        <taxon>Kyanoviridae</taxon>
        <taxon>Nerrivikvirus</taxon>
        <taxon>Nerrivikvirus srim2</taxon>
    </lineage>
</organism>
<protein>
    <submittedName>
        <fullName evidence="1">Uncharacterized protein</fullName>
    </submittedName>
</protein>
<name>A0A1D7R826_9CAUD</name>
<evidence type="ECO:0000313" key="2">
    <source>
        <dbReference type="Proteomes" id="UP000220257"/>
    </source>
</evidence>
<accession>A0A1D7R826</accession>
<dbReference type="EMBL" id="KX349226">
    <property type="protein sequence ID" value="AON97541.1"/>
    <property type="molecule type" value="Genomic_DNA"/>
</dbReference>
<proteinExistence type="predicted"/>
<gene>
    <name evidence="1" type="ORF">Fa020709_028</name>
</gene>
<sequence length="61" mass="7570">MNSRKIELFPWVNMFPYYMKDETENKKCWFTCEEHAQKYVNRYNCKYKLYHYTGNARNTAA</sequence>
<reference evidence="1 2" key="1">
    <citation type="journal article" date="2016" name="Environ. Microbiol.">
        <title>Genomic diversification of marine cyanophages into stable ecotypes.</title>
        <authorList>
            <person name="Marston M.F."/>
            <person name="Martiny J.B."/>
        </authorList>
    </citation>
    <scope>NUCLEOTIDE SEQUENCE [LARGE SCALE GENOMIC DNA]</scope>
    <source>
        <strain evidence="1">Fa_02_0709</strain>
    </source>
</reference>